<dbReference type="AlphaFoldDB" id="A2SRW1"/>
<organism evidence="3 4">
    <name type="scientific">Methanocorpusculum labreanum (strain ATCC 43576 / DSM 4855 / Z)</name>
    <dbReference type="NCBI Taxonomy" id="410358"/>
    <lineage>
        <taxon>Archaea</taxon>
        <taxon>Methanobacteriati</taxon>
        <taxon>Methanobacteriota</taxon>
        <taxon>Stenosarchaea group</taxon>
        <taxon>Methanomicrobia</taxon>
        <taxon>Methanomicrobiales</taxon>
        <taxon>Methanocorpusculaceae</taxon>
        <taxon>Methanocorpusculum</taxon>
    </lineage>
</organism>
<reference evidence="3 4" key="1">
    <citation type="journal article" date="2009" name="Stand. Genomic Sci.">
        <title>Complete genome sequence of Methanocorpusculum labreanum type strain Z.</title>
        <authorList>
            <person name="Anderson I.J."/>
            <person name="Sieprawska-Lupa M."/>
            <person name="Goltsman E."/>
            <person name="Lapidus A."/>
            <person name="Copeland A."/>
            <person name="Glavina Del Rio T."/>
            <person name="Tice H."/>
            <person name="Dalin E."/>
            <person name="Barry K."/>
            <person name="Pitluck S."/>
            <person name="Hauser L."/>
            <person name="Land M."/>
            <person name="Lucas S."/>
            <person name="Richardson P."/>
            <person name="Whitman W.B."/>
            <person name="Kyrpides N.C."/>
        </authorList>
    </citation>
    <scope>NUCLEOTIDE SEQUENCE [LARGE SCALE GENOMIC DNA]</scope>
    <source>
        <strain evidence="4">ATCC 43576 / DSM 4855 / Z</strain>
    </source>
</reference>
<dbReference type="PANTHER" id="PTHR12526">
    <property type="entry name" value="GLYCOSYLTRANSFERASE"/>
    <property type="match status" value="1"/>
</dbReference>
<dbReference type="HOGENOM" id="CLU_009583_0_0_2"/>
<dbReference type="OrthoDB" id="132546at2157"/>
<dbReference type="GeneID" id="25393686"/>
<evidence type="ECO:0000313" key="4">
    <source>
        <dbReference type="Proteomes" id="UP000000365"/>
    </source>
</evidence>
<keyword evidence="3" id="KW-0808">Transferase</keyword>
<feature type="domain" description="Glycosyltransferase subfamily 4-like N-terminal" evidence="2">
    <location>
        <begin position="14"/>
        <end position="175"/>
    </location>
</feature>
<name>A2SRW1_METLZ</name>
<keyword evidence="4" id="KW-1185">Reference proteome</keyword>
<proteinExistence type="predicted"/>
<evidence type="ECO:0000259" key="2">
    <source>
        <dbReference type="Pfam" id="PF13439"/>
    </source>
</evidence>
<dbReference type="SUPFAM" id="SSF53756">
    <property type="entry name" value="UDP-Glycosyltransferase/glycogen phosphorylase"/>
    <property type="match status" value="1"/>
</dbReference>
<dbReference type="EMBL" id="CP000559">
    <property type="protein sequence ID" value="ABN07067.1"/>
    <property type="molecule type" value="Genomic_DNA"/>
</dbReference>
<gene>
    <name evidence="3" type="ordered locus">Mlab_0896</name>
</gene>
<sequence length="393" mass="44088">MTDLLILLGSIEGGGAERVAVSLANSLPTSISNELVIIHESKIKYNVNSPYILLSGKQISGLARLCKFPLVILRYILLLRKYNPKVSLSILPEDNVVNIISSLITGVHPIISFHGMPSNKNCHIFTQILKKISIFLLKITNTSAIAVSNGVKNELVILYGVNYQKIHVIHNPIDVIQINKLSLEEVKTEIFNHKVKTIITVGRLSSVKGQWHILRVFAELRRTIQCRLVLCGEGPELEYLMNLTIDLGVKEDVVFLGWSKNPYKYVARADLFVLSSLSEALPNVLVEAMAVGCPVVAANCSEGIEEILGFDNSCGFVTNKMTGIYHVADEPLDEGELSMLYFIQKILYNPDLRESMSRRCKERAQMFDLNRGIQKYTDMIDKINNLNRNFKKN</sequence>
<dbReference type="Pfam" id="PF00534">
    <property type="entry name" value="Glycos_transf_1"/>
    <property type="match status" value="1"/>
</dbReference>
<dbReference type="InterPro" id="IPR028098">
    <property type="entry name" value="Glyco_trans_4-like_N"/>
</dbReference>
<dbReference type="CDD" id="cd03811">
    <property type="entry name" value="GT4_GT28_WabH-like"/>
    <property type="match status" value="1"/>
</dbReference>
<evidence type="ECO:0000313" key="3">
    <source>
        <dbReference type="EMBL" id="ABN07067.1"/>
    </source>
</evidence>
<dbReference type="STRING" id="410358.Mlab_0896"/>
<dbReference type="Gene3D" id="3.40.50.2000">
    <property type="entry name" value="Glycogen Phosphorylase B"/>
    <property type="match status" value="2"/>
</dbReference>
<dbReference type="RefSeq" id="WP_011833268.1">
    <property type="nucleotide sequence ID" value="NC_008942.1"/>
</dbReference>
<dbReference type="eggNOG" id="arCOG01403">
    <property type="taxonomic scope" value="Archaea"/>
</dbReference>
<feature type="domain" description="Glycosyl transferase family 1" evidence="1">
    <location>
        <begin position="189"/>
        <end position="317"/>
    </location>
</feature>
<dbReference type="Proteomes" id="UP000000365">
    <property type="component" value="Chromosome"/>
</dbReference>
<protein>
    <submittedName>
        <fullName evidence="3">Glycosyl transferase, group 1</fullName>
    </submittedName>
</protein>
<dbReference type="GO" id="GO:0016757">
    <property type="term" value="F:glycosyltransferase activity"/>
    <property type="evidence" value="ECO:0007669"/>
    <property type="project" value="InterPro"/>
</dbReference>
<dbReference type="CAZy" id="GT4">
    <property type="family name" value="Glycosyltransferase Family 4"/>
</dbReference>
<accession>A2SRW1</accession>
<evidence type="ECO:0000259" key="1">
    <source>
        <dbReference type="Pfam" id="PF00534"/>
    </source>
</evidence>
<dbReference type="KEGG" id="mla:Mlab_0896"/>
<dbReference type="InterPro" id="IPR001296">
    <property type="entry name" value="Glyco_trans_1"/>
</dbReference>
<dbReference type="Pfam" id="PF13439">
    <property type="entry name" value="Glyco_transf_4"/>
    <property type="match status" value="1"/>
</dbReference>